<organism evidence="9 10">
    <name type="scientific">Anatilimnocola aggregata</name>
    <dbReference type="NCBI Taxonomy" id="2528021"/>
    <lineage>
        <taxon>Bacteria</taxon>
        <taxon>Pseudomonadati</taxon>
        <taxon>Planctomycetota</taxon>
        <taxon>Planctomycetia</taxon>
        <taxon>Pirellulales</taxon>
        <taxon>Pirellulaceae</taxon>
        <taxon>Anatilimnocola</taxon>
    </lineage>
</organism>
<evidence type="ECO:0000313" key="10">
    <source>
        <dbReference type="Proteomes" id="UP000315017"/>
    </source>
</evidence>
<keyword evidence="5" id="KW-0472">Membrane</keyword>
<evidence type="ECO:0000256" key="4">
    <source>
        <dbReference type="SAM" id="MobiDB-lite"/>
    </source>
</evidence>
<dbReference type="Proteomes" id="UP000315017">
    <property type="component" value="Chromosome"/>
</dbReference>
<evidence type="ECO:0000259" key="7">
    <source>
        <dbReference type="Pfam" id="PF10091"/>
    </source>
</evidence>
<name>A0A517YDN6_9BACT</name>
<dbReference type="Pfam" id="PF10091">
    <property type="entry name" value="Glycoamylase"/>
    <property type="match status" value="1"/>
</dbReference>
<dbReference type="Gene3D" id="1.50.10.140">
    <property type="match status" value="2"/>
</dbReference>
<dbReference type="KEGG" id="aagg:ETAA8_34400"/>
<evidence type="ECO:0000313" key="9">
    <source>
        <dbReference type="EMBL" id="QDU28340.1"/>
    </source>
</evidence>
<protein>
    <submittedName>
        <fullName evidence="9">N,N'-diacetylchitobiose phosphorylase</fullName>
        <ecNumber evidence="9">2.4.1.280</ecNumber>
    </submittedName>
</protein>
<dbReference type="InterPro" id="IPR033432">
    <property type="entry name" value="GH94_catalytic"/>
</dbReference>
<evidence type="ECO:0000256" key="3">
    <source>
        <dbReference type="SAM" id="Coils"/>
    </source>
</evidence>
<dbReference type="InterPro" id="IPR011013">
    <property type="entry name" value="Gal_mutarotase_sf_dom"/>
</dbReference>
<proteinExistence type="predicted"/>
<dbReference type="Pfam" id="PF17167">
    <property type="entry name" value="Glyco_hydro_94"/>
    <property type="match status" value="1"/>
</dbReference>
<dbReference type="SUPFAM" id="SSF74650">
    <property type="entry name" value="Galactose mutarotase-like"/>
    <property type="match status" value="2"/>
</dbReference>
<dbReference type="Gene3D" id="1.50.10.10">
    <property type="match status" value="1"/>
</dbReference>
<dbReference type="GO" id="GO:0030246">
    <property type="term" value="F:carbohydrate binding"/>
    <property type="evidence" value="ECO:0007669"/>
    <property type="project" value="InterPro"/>
</dbReference>
<dbReference type="RefSeq" id="WP_145090451.1">
    <property type="nucleotide sequence ID" value="NZ_CP036274.1"/>
</dbReference>
<dbReference type="EMBL" id="CP036274">
    <property type="protein sequence ID" value="QDU28340.1"/>
    <property type="molecule type" value="Genomic_DNA"/>
</dbReference>
<feature type="transmembrane region" description="Helical" evidence="5">
    <location>
        <begin position="835"/>
        <end position="856"/>
    </location>
</feature>
<dbReference type="InterPro" id="IPR037820">
    <property type="entry name" value="GH94N_NdvB"/>
</dbReference>
<keyword evidence="3" id="KW-0175">Coiled coil</keyword>
<dbReference type="OrthoDB" id="9769991at2"/>
<dbReference type="PANTHER" id="PTHR37469">
    <property type="entry name" value="CELLOBIONIC ACID PHOSPHORYLASE-RELATED"/>
    <property type="match status" value="1"/>
</dbReference>
<dbReference type="InterPro" id="IPR052047">
    <property type="entry name" value="GH94_Enzymes"/>
</dbReference>
<dbReference type="InterPro" id="IPR008928">
    <property type="entry name" value="6-hairpin_glycosidase_sf"/>
</dbReference>
<dbReference type="CDD" id="cd11753">
    <property type="entry name" value="GH94N_ChvB_NdvB_2_like"/>
    <property type="match status" value="1"/>
</dbReference>
<accession>A0A517YDN6</accession>
<keyword evidence="5" id="KW-1133">Transmembrane helix</keyword>
<keyword evidence="1 9" id="KW-0328">Glycosyltransferase</keyword>
<dbReference type="GO" id="GO:0016757">
    <property type="term" value="F:glycosyltransferase activity"/>
    <property type="evidence" value="ECO:0007669"/>
    <property type="project" value="UniProtKB-KW"/>
</dbReference>
<feature type="domain" description="Glycosyl hydrolase 94 supersandwich" evidence="6">
    <location>
        <begin position="2129"/>
        <end position="2397"/>
    </location>
</feature>
<dbReference type="InterPro" id="IPR037824">
    <property type="entry name" value="GH94N_2_NdvB"/>
</dbReference>
<evidence type="ECO:0000259" key="8">
    <source>
        <dbReference type="Pfam" id="PF17167"/>
    </source>
</evidence>
<evidence type="ECO:0000256" key="1">
    <source>
        <dbReference type="ARBA" id="ARBA00022676"/>
    </source>
</evidence>
<feature type="domain" description="Glycosyl hydrolase 94 supersandwich" evidence="6">
    <location>
        <begin position="1629"/>
        <end position="1899"/>
    </location>
</feature>
<dbReference type="Pfam" id="PF06165">
    <property type="entry name" value="GH94_b-supersand"/>
    <property type="match status" value="2"/>
</dbReference>
<feature type="domain" description="Glycoamylase-like" evidence="7">
    <location>
        <begin position="1371"/>
        <end position="1584"/>
    </location>
</feature>
<feature type="region of interest" description="Disordered" evidence="4">
    <location>
        <begin position="2892"/>
        <end position="2911"/>
    </location>
</feature>
<sequence length="2911" mass="327224">MTSATTCPVTAAAATPALAPLRGEAFSAEHLEAHFAELARTLELATENFERDRDFSARFESNAVQIAAVYQVITKAARLGEVVPAEAEWILDNYYVVEEQLREIRDDLPRGFYRELPKVTSGHPRVYELARELVIHTDSSLDESLIQRCVQQFQTVAPLTIGEVWAVPIMLRLVLIENLRRLCEQMLLTYECRHSARQLLDEWRPERNFTLEAHAEPRCIPTIIQLLEQIPERGPEHRPAIRLLERQVADFGWNLTDIIHHEHNRQAANQVSIGNVITSMRLIASLDWIAFFEHVNAAEQVLRQDPAGVYSRMHFESRDHYRHVVEELAKRTGQTDIQIAELVVKQARAATSSDVDVVRRLHVGYWLIDEGRKHLEQQIGYRPPLHRIVRHTMLQRPHAAYFGLLTVFSLIGVGCIALLCVALGISLWPTLLLAALWLFPASELAQSVTNLLVTNILPPRLLPRFDFKAGVPLQYPTIVVVPSMLSNSQEVDALLNRLESHYLANSDEALMFALLTDFNDAPQEETSKDAPLVARAVAGIRRLNARYREGGRQPFYLFHRRRQWNASEATWMGWERKRGKLMEFGRLLHGEQATSYVVQEGDLAALAKFRQAEFTPFVITLDSDTQLPHDAARKMIGTLAHPLNRPQFSANHSKVTSGYTILQPRVNVHLASAGRSWFAKIFAGTPGVDPYATAASDVYQDLFGEGSFTGKGIYDLQAFERALAGAFPENAILSHDLIEGCHARVGLVSNIEVYDGYPTRYDAEARRAHRWVRGDWQLLPWLLPYVPYAEGWKRNPLSLLSRWKVFDNLRRSLVPPALITGLLIGWYLAPRGAWLWSLAAAFVLVFPLLAQLAMIARNWSWKLKFAEQIRAVSGDVLKTVLQCVLAAAVLPSKAWSMLDAIARTLVRMFITGRRLLEWETAAAVDMRVANSRGSLLLQLWMIPATALLVAFTLPFAALLAAAPFLVLWFVAPAIAYYISQPIVIERSQCSETQAAWLRDVVSQTWAFFEAYVGDRDHWLPVDNVQEEPHEKIAHRLSPTNEGLYLLSALIARDFGLLGTHGLVQIWENNFQSLERLEKLNGHLYNWYDTETLQPLLPRYVSTVDSGNFAACLLTMQAGVHDVLTEPILRDETYRGVLDSLELLRDAYEQIGDEDPAQLRSLRQTLRRVVGDLEALLPGEPKELKSWYQTTRLLQQFAEQLPRVPDSSLSTAQGHHLNNKVRVVRSRLQSICQDVDLLFAWLPIIAESTGRSQSLQFKLGAAANSWEEIEKLLDSARTLPQIATLNQATTLSFDRLREATTDAPSLQVLEALSAAISRSSRAATELQQRLEQVSHKAEEMALAMDFRFLFNSQRRLFSIGYNVEDGRLDRSHYDMLCSEARLASYLAIAKGDVEATHWFQLGRHATIAAGKFALLSWGGTMFEYLMPQLFQRQYEGSLLTQSCQAAVLRQQEYGRQNNIPWGISESAFGALAVNADYHYRSFGVPGLGLKRGLAKDLVVSPYSTLMALTVDPAAAVANLHVLEEEGALGDWGFYDALDYTPERVPFGKRRLVVRCYMAHHQGMGLLALANVLGKNSIQRRFNAHPFARATELLLQERVPTVMTPFEPHADEVEPVAVQHEEQQLVSRRLVGVQSANPRTHILSNGKYSVMLSSAGGGFSRSQQLDVTRWRSDATLDAWGQFLYLRDLDSDQIWSATYQPTCVEPDNYEVIFAIDKVEFHRRQGEWETLLEVAVSPEHNTEVRQLRITNHSDQPRRMQVTSYAEIALAPAAADLAHPAFQKLFLETEFIPEESALLARRRPRDAQQQATYAVHVMATHTEGTSDIQFETSRQEFLGRRHSPLNPQALRAARLSGTAGAVLDPIFSLRTTIQVPAGESVTVAYSTAVAATREEALALADQHHELRNVQRVFELAWAYAQVELRHQHLSPGQVHLYQRLASYLLYPHRSLRGEEALLRSNRLGQSGLWRHGISGDLPILVARVTEPEHVALVRDLALAQRFWRERGFRTDLVIINDYPGSYLDALQDQMVSLMQELNSSAEKPGVFLLRGAHLPAEEQALFETVAACVLHGERGTLAQQLDAGNQLAMKLAAYSTPRKLETSGRQWIRPIPAPAAPEPLEYWNGTGGFAHDGREYRIRVKPDQLPPMPWSQVVANEHLGFLVTESGGGYSWFANSRENKLTSWSNDPVVDVPGEVLYLQDEATGDCWLPLSGGIHTSESWAHYGAGFARFVQHSPELRQEVMLSVDPQEPVKFVRLKITNRSSQAKTFVASYYAELVLGVTREQTHLHLQTEFDAQSQAIFCRNPYHPEYANQVAFLKVLGETIGFTTDRGEFLGRHGTWERPQGLRGKQLLGRVGVGYDPCAVVQTRITVGPQQTAEVVFLFGAGQDEAHARAILQQFHSTAIAENATNRSIAVWNDILGAIQVKTPNRAFDLLVNRWLLYQVLCCRMWARSAFYQSGGAYGFRDQLQDSMALVYSRPQLVREHLLRAAARQYKQGDVQHWWHPPLGKGTRTRFSDDLLWLPLAVSHYVRVTGDRSVLDESIPFIDSPVLQPHEQERYEQPRVSSETASLYEHCLRAIDRGLQFGPHGLPLMGCGDWNDGMNKVGEGGTGESVWVGWFLLVLLDEFAPLMRAAQDVDKLQHYTETATQLRAALEGQAWDGNWYRRAYFDDGMPLGSAENDECQIDSLAQTWAVFAKANPERSRQGVQAAVDRLVNREAKIILLFTPPFDLGELDPGYIKGYLPGIRENGGQYTHAATWMIQALAQLDEPQQAMSLFDLINPLLHTQTAADVARYQTEPYVIAADVYGVSPHQGRGGWTWYTGSGAWLYRVAIEQLLGLKITSESATLEPSVPPNWSEFEVTMQRNGSPHKLKYSRDAGAAIVNGVQHRIDDGLHQQPVAMPPAPSTQPSGLVDT</sequence>
<feature type="transmembrane region" description="Helical" evidence="5">
    <location>
        <begin position="812"/>
        <end position="829"/>
    </location>
</feature>
<feature type="domain" description="Glycosyl hydrolase 94 catalytic" evidence="8">
    <location>
        <begin position="2412"/>
        <end position="2834"/>
    </location>
</feature>
<dbReference type="PANTHER" id="PTHR37469:SF2">
    <property type="entry name" value="CELLOBIONIC ACID PHOSPHORYLASE"/>
    <property type="match status" value="1"/>
</dbReference>
<gene>
    <name evidence="9" type="primary">chbP</name>
    <name evidence="9" type="ORF">ETAA8_34400</name>
</gene>
<dbReference type="InterPro" id="IPR019282">
    <property type="entry name" value="Glycoamylase-like_cons_dom"/>
</dbReference>
<dbReference type="InterPro" id="IPR012341">
    <property type="entry name" value="6hp_glycosidase-like_sf"/>
</dbReference>
<evidence type="ECO:0000259" key="6">
    <source>
        <dbReference type="Pfam" id="PF06165"/>
    </source>
</evidence>
<feature type="transmembrane region" description="Helical" evidence="5">
    <location>
        <begin position="400"/>
        <end position="425"/>
    </location>
</feature>
<evidence type="ECO:0000256" key="5">
    <source>
        <dbReference type="SAM" id="Phobius"/>
    </source>
</evidence>
<dbReference type="SMART" id="SM01068">
    <property type="entry name" value="CBM_X"/>
    <property type="match status" value="2"/>
</dbReference>
<feature type="coiled-coil region" evidence="3">
    <location>
        <begin position="1308"/>
        <end position="1342"/>
    </location>
</feature>
<dbReference type="CDD" id="cd11756">
    <property type="entry name" value="GH94N_ChvB_NdvB_1_like"/>
    <property type="match status" value="1"/>
</dbReference>
<dbReference type="EC" id="2.4.1.280" evidence="9"/>
<dbReference type="InterPro" id="IPR037018">
    <property type="entry name" value="GH65_N"/>
</dbReference>
<dbReference type="SUPFAM" id="SSF48208">
    <property type="entry name" value="Six-hairpin glycosidases"/>
    <property type="match status" value="1"/>
</dbReference>
<keyword evidence="10" id="KW-1185">Reference proteome</keyword>
<reference evidence="9 10" key="1">
    <citation type="submission" date="2019-02" db="EMBL/GenBank/DDBJ databases">
        <title>Deep-cultivation of Planctomycetes and their phenomic and genomic characterization uncovers novel biology.</title>
        <authorList>
            <person name="Wiegand S."/>
            <person name="Jogler M."/>
            <person name="Boedeker C."/>
            <person name="Pinto D."/>
            <person name="Vollmers J."/>
            <person name="Rivas-Marin E."/>
            <person name="Kohn T."/>
            <person name="Peeters S.H."/>
            <person name="Heuer A."/>
            <person name="Rast P."/>
            <person name="Oberbeckmann S."/>
            <person name="Bunk B."/>
            <person name="Jeske O."/>
            <person name="Meyerdierks A."/>
            <person name="Storesund J.E."/>
            <person name="Kallscheuer N."/>
            <person name="Luecker S."/>
            <person name="Lage O.M."/>
            <person name="Pohl T."/>
            <person name="Merkel B.J."/>
            <person name="Hornburger P."/>
            <person name="Mueller R.-W."/>
            <person name="Bruemmer F."/>
            <person name="Labrenz M."/>
            <person name="Spormann A.M."/>
            <person name="Op den Camp H."/>
            <person name="Overmann J."/>
            <person name="Amann R."/>
            <person name="Jetten M.S.M."/>
            <person name="Mascher T."/>
            <person name="Medema M.H."/>
            <person name="Devos D.P."/>
            <person name="Kaster A.-K."/>
            <person name="Ovreas L."/>
            <person name="Rohde M."/>
            <person name="Galperin M.Y."/>
            <person name="Jogler C."/>
        </authorList>
    </citation>
    <scope>NUCLEOTIDE SEQUENCE [LARGE SCALE GENOMIC DNA]</scope>
    <source>
        <strain evidence="9 10">ETA_A8</strain>
    </source>
</reference>
<dbReference type="Gene3D" id="2.70.98.40">
    <property type="entry name" value="Glycoside hydrolase, family 65, N-terminal domain"/>
    <property type="match status" value="2"/>
</dbReference>
<evidence type="ECO:0000256" key="2">
    <source>
        <dbReference type="ARBA" id="ARBA00022679"/>
    </source>
</evidence>
<dbReference type="InterPro" id="IPR010383">
    <property type="entry name" value="Glyco_hydrolase_94_b-supersand"/>
</dbReference>
<keyword evidence="2 9" id="KW-0808">Transferase</keyword>
<dbReference type="GO" id="GO:0005975">
    <property type="term" value="P:carbohydrate metabolic process"/>
    <property type="evidence" value="ECO:0007669"/>
    <property type="project" value="InterPro"/>
</dbReference>
<keyword evidence="5" id="KW-0812">Transmembrane</keyword>